<dbReference type="InterPro" id="IPR006664">
    <property type="entry name" value="OMP_bac"/>
</dbReference>
<comment type="caution">
    <text evidence="7">The sequence shown here is derived from an EMBL/GenBank/DDBJ whole genome shotgun (WGS) entry which is preliminary data.</text>
</comment>
<protein>
    <submittedName>
        <fullName evidence="7">OmpA family protein</fullName>
    </submittedName>
</protein>
<evidence type="ECO:0000256" key="5">
    <source>
        <dbReference type="SAM" id="Coils"/>
    </source>
</evidence>
<keyword evidence="3" id="KW-0998">Cell outer membrane</keyword>
<feature type="coiled-coil region" evidence="5">
    <location>
        <begin position="16"/>
        <end position="43"/>
    </location>
</feature>
<dbReference type="SUPFAM" id="SSF103088">
    <property type="entry name" value="OmpA-like"/>
    <property type="match status" value="1"/>
</dbReference>
<dbReference type="PRINTS" id="PR01021">
    <property type="entry name" value="OMPADOMAIN"/>
</dbReference>
<dbReference type="Gene3D" id="3.30.1330.60">
    <property type="entry name" value="OmpA-like domain"/>
    <property type="match status" value="1"/>
</dbReference>
<dbReference type="InterPro" id="IPR050330">
    <property type="entry name" value="Bact_OuterMem_StrucFunc"/>
</dbReference>
<evidence type="ECO:0000256" key="2">
    <source>
        <dbReference type="ARBA" id="ARBA00023136"/>
    </source>
</evidence>
<dbReference type="Pfam" id="PF00691">
    <property type="entry name" value="OmpA"/>
    <property type="match status" value="1"/>
</dbReference>
<keyword evidence="2 4" id="KW-0472">Membrane</keyword>
<evidence type="ECO:0000256" key="4">
    <source>
        <dbReference type="PROSITE-ProRule" id="PRU00473"/>
    </source>
</evidence>
<accession>A0ABS9SGF1</accession>
<dbReference type="RefSeq" id="WP_240826829.1">
    <property type="nucleotide sequence ID" value="NZ_JAKWBL010000001.1"/>
</dbReference>
<dbReference type="CDD" id="cd07185">
    <property type="entry name" value="OmpA_C-like"/>
    <property type="match status" value="1"/>
</dbReference>
<evidence type="ECO:0000313" key="7">
    <source>
        <dbReference type="EMBL" id="MCH5597444.1"/>
    </source>
</evidence>
<proteinExistence type="predicted"/>
<dbReference type="InterPro" id="IPR036737">
    <property type="entry name" value="OmpA-like_sf"/>
</dbReference>
<name>A0ABS9SGF1_9BACT</name>
<evidence type="ECO:0000256" key="3">
    <source>
        <dbReference type="ARBA" id="ARBA00023237"/>
    </source>
</evidence>
<keyword evidence="8" id="KW-1185">Reference proteome</keyword>
<reference evidence="7 8" key="1">
    <citation type="submission" date="2022-02" db="EMBL/GenBank/DDBJ databases">
        <authorList>
            <person name="Min J."/>
        </authorList>
    </citation>
    <scope>NUCLEOTIDE SEQUENCE [LARGE SCALE GENOMIC DNA]</scope>
    <source>
        <strain evidence="7 8">GR10-1</strain>
    </source>
</reference>
<dbReference type="EMBL" id="JAKWBL010000001">
    <property type="protein sequence ID" value="MCH5597444.1"/>
    <property type="molecule type" value="Genomic_DNA"/>
</dbReference>
<dbReference type="InterPro" id="IPR006665">
    <property type="entry name" value="OmpA-like"/>
</dbReference>
<evidence type="ECO:0000259" key="6">
    <source>
        <dbReference type="PROSITE" id="PS51123"/>
    </source>
</evidence>
<organism evidence="7 8">
    <name type="scientific">Niabella ginsengisoli</name>
    <dbReference type="NCBI Taxonomy" id="522298"/>
    <lineage>
        <taxon>Bacteria</taxon>
        <taxon>Pseudomonadati</taxon>
        <taxon>Bacteroidota</taxon>
        <taxon>Chitinophagia</taxon>
        <taxon>Chitinophagales</taxon>
        <taxon>Chitinophagaceae</taxon>
        <taxon>Niabella</taxon>
    </lineage>
</organism>
<feature type="domain" description="OmpA-like" evidence="6">
    <location>
        <begin position="124"/>
        <end position="241"/>
    </location>
</feature>
<dbReference type="PROSITE" id="PS51123">
    <property type="entry name" value="OMPA_2"/>
    <property type="match status" value="1"/>
</dbReference>
<sequence length="245" mass="27164">MAYQAISAVGVAGTNALVSKKQAKNLEEEMERMRTDMARYNEVGIASGSDSNYVLQQEIQRLKAELAAQQPTSIDSIGGISSLEAEIAQLRQDLDTYKNDNDPIAREVPTKSITEPELSNNSVVNNLLSMQLEKIFFNVNEVTVKPVYHKTLQFVARSLNSHPTLGLQIDGYTDKTGAIATNQRLSLLRANAVKNYLLQQNVNIDQLYVNSFGEKMPFANNSTTSGQILNRRVELKFVQPALAQN</sequence>
<keyword evidence="5" id="KW-0175">Coiled coil</keyword>
<gene>
    <name evidence="7" type="ORF">MKP09_05765</name>
</gene>
<comment type="subcellular location">
    <subcellularLocation>
        <location evidence="1">Cell outer membrane</location>
    </subcellularLocation>
</comment>
<evidence type="ECO:0000313" key="8">
    <source>
        <dbReference type="Proteomes" id="UP001202248"/>
    </source>
</evidence>
<evidence type="ECO:0000256" key="1">
    <source>
        <dbReference type="ARBA" id="ARBA00004442"/>
    </source>
</evidence>
<dbReference type="Proteomes" id="UP001202248">
    <property type="component" value="Unassembled WGS sequence"/>
</dbReference>
<dbReference type="PANTHER" id="PTHR30329">
    <property type="entry name" value="STATOR ELEMENT OF FLAGELLAR MOTOR COMPLEX"/>
    <property type="match status" value="1"/>
</dbReference>
<dbReference type="PANTHER" id="PTHR30329:SF21">
    <property type="entry name" value="LIPOPROTEIN YIAD-RELATED"/>
    <property type="match status" value="1"/>
</dbReference>